<keyword evidence="1" id="KW-0853">WD repeat</keyword>
<dbReference type="EMBL" id="BQMJ01000009">
    <property type="protein sequence ID" value="GJQ09608.1"/>
    <property type="molecule type" value="Genomic_DNA"/>
</dbReference>
<organism evidence="3 4">
    <name type="scientific">Galdieria partita</name>
    <dbReference type="NCBI Taxonomy" id="83374"/>
    <lineage>
        <taxon>Eukaryota</taxon>
        <taxon>Rhodophyta</taxon>
        <taxon>Bangiophyceae</taxon>
        <taxon>Galdieriales</taxon>
        <taxon>Galdieriaceae</taxon>
        <taxon>Galdieria</taxon>
    </lineage>
</organism>
<feature type="domain" description="THIF-type NAD/FAD binding fold" evidence="2">
    <location>
        <begin position="6"/>
        <end position="343"/>
    </location>
</feature>
<evidence type="ECO:0000259" key="2">
    <source>
        <dbReference type="Pfam" id="PF00899"/>
    </source>
</evidence>
<dbReference type="PROSITE" id="PS50082">
    <property type="entry name" value="WD_REPEATS_2"/>
    <property type="match status" value="1"/>
</dbReference>
<keyword evidence="4" id="KW-1185">Reference proteome</keyword>
<dbReference type="GO" id="GO:0031510">
    <property type="term" value="C:SUMO activating enzyme complex"/>
    <property type="evidence" value="ECO:0007669"/>
    <property type="project" value="TreeGrafter"/>
</dbReference>
<dbReference type="Pfam" id="PF00899">
    <property type="entry name" value="ThiF"/>
    <property type="match status" value="1"/>
</dbReference>
<dbReference type="GO" id="GO:0005737">
    <property type="term" value="C:cytoplasm"/>
    <property type="evidence" value="ECO:0007669"/>
    <property type="project" value="TreeGrafter"/>
</dbReference>
<dbReference type="PANTHER" id="PTHR10953:SF162">
    <property type="entry name" value="SUMO-ACTIVATING ENZYME SUBUNIT 1"/>
    <property type="match status" value="1"/>
</dbReference>
<dbReference type="GO" id="GO:0016925">
    <property type="term" value="P:protein sumoylation"/>
    <property type="evidence" value="ECO:0007669"/>
    <property type="project" value="TreeGrafter"/>
</dbReference>
<sequence>MTSAIYDRQIRLWGLQTQSKISQSRIFLYGYHCGLLEELAKDLVLTGVGTLVIGEYSEVTETLGRQPMFVTYLGHDLEQLVEALSVLNPHAQIYTVNTFLKQHFSQLVEEQNELQRVSKLIETKTFAICCLVCERLGSPIALALDRVCRDNNTFFMYAEIAGALGFLILDLGCHYTYRQLKKISERASKTKIRPFKNDEVIDLDVNDSEEAKDDHSYSIPLEDEHTLDYPTLEQVFSCKCGLLQSSSKASLVFLAFVRKWREEYSVTSQQDCLEERQRKFEMFLQRQKIGLRKCEMQSLYKFCSFIDVELISASSCLAGILGREIVKLISRNEKPIFNIFIFDAFSCLGSIVDIPSTLRVDRKRSRDDEVESPIYDI</sequence>
<evidence type="ECO:0000256" key="1">
    <source>
        <dbReference type="PROSITE-ProRule" id="PRU00221"/>
    </source>
</evidence>
<evidence type="ECO:0000313" key="3">
    <source>
        <dbReference type="EMBL" id="GJQ09608.1"/>
    </source>
</evidence>
<dbReference type="AlphaFoldDB" id="A0A9C7UN92"/>
<dbReference type="Proteomes" id="UP001061958">
    <property type="component" value="Unassembled WGS sequence"/>
</dbReference>
<dbReference type="Gene3D" id="3.40.50.720">
    <property type="entry name" value="NAD(P)-binding Rossmann-like Domain"/>
    <property type="match status" value="1"/>
</dbReference>
<dbReference type="InterPro" id="IPR001680">
    <property type="entry name" value="WD40_rpt"/>
</dbReference>
<evidence type="ECO:0000313" key="4">
    <source>
        <dbReference type="Proteomes" id="UP001061958"/>
    </source>
</evidence>
<dbReference type="InterPro" id="IPR035985">
    <property type="entry name" value="Ubiquitin-activating_enz"/>
</dbReference>
<dbReference type="OrthoDB" id="10252231at2759"/>
<dbReference type="GO" id="GO:0019948">
    <property type="term" value="F:SUMO activating enzyme activity"/>
    <property type="evidence" value="ECO:0007669"/>
    <property type="project" value="TreeGrafter"/>
</dbReference>
<gene>
    <name evidence="3" type="ORF">GpartN1_g1399.t1</name>
</gene>
<dbReference type="PANTHER" id="PTHR10953">
    <property type="entry name" value="UBIQUITIN-ACTIVATING ENZYME E1"/>
    <property type="match status" value="1"/>
</dbReference>
<accession>A0A9C7UN92</accession>
<dbReference type="InterPro" id="IPR045886">
    <property type="entry name" value="ThiF/MoeB/HesA"/>
</dbReference>
<dbReference type="SUPFAM" id="SSF69572">
    <property type="entry name" value="Activating enzymes of the ubiquitin-like proteins"/>
    <property type="match status" value="1"/>
</dbReference>
<protein>
    <recommendedName>
        <fullName evidence="2">THIF-type NAD/FAD binding fold domain-containing protein</fullName>
    </recommendedName>
</protein>
<proteinExistence type="predicted"/>
<name>A0A9C7UN92_9RHOD</name>
<reference evidence="3" key="1">
    <citation type="journal article" date="2022" name="Proc. Natl. Acad. Sci. U.S.A.">
        <title>Life cycle and functional genomics of the unicellular red alga Galdieria for elucidating algal and plant evolution and industrial use.</title>
        <authorList>
            <person name="Hirooka S."/>
            <person name="Itabashi T."/>
            <person name="Ichinose T.M."/>
            <person name="Onuma R."/>
            <person name="Fujiwara T."/>
            <person name="Yamashita S."/>
            <person name="Jong L.W."/>
            <person name="Tomita R."/>
            <person name="Iwane A.H."/>
            <person name="Miyagishima S.Y."/>
        </authorList>
    </citation>
    <scope>NUCLEOTIDE SEQUENCE</scope>
    <source>
        <strain evidence="3">NBRC 102759</strain>
    </source>
</reference>
<reference evidence="3" key="2">
    <citation type="submission" date="2022-01" db="EMBL/GenBank/DDBJ databases">
        <authorList>
            <person name="Hirooka S."/>
            <person name="Miyagishima S.Y."/>
        </authorList>
    </citation>
    <scope>NUCLEOTIDE SEQUENCE</scope>
    <source>
        <strain evidence="3">NBRC 102759</strain>
    </source>
</reference>
<feature type="repeat" description="WD" evidence="1">
    <location>
        <begin position="1"/>
        <end position="23"/>
    </location>
</feature>
<comment type="caution">
    <text evidence="3">The sequence shown here is derived from an EMBL/GenBank/DDBJ whole genome shotgun (WGS) entry which is preliminary data.</text>
</comment>
<dbReference type="InterPro" id="IPR000594">
    <property type="entry name" value="ThiF_NAD_FAD-bd"/>
</dbReference>